<proteinExistence type="predicted"/>
<protein>
    <submittedName>
        <fullName evidence="1">Uncharacterized protein</fullName>
    </submittedName>
</protein>
<accession>A0A481Z5U7</accession>
<reference evidence="1" key="1">
    <citation type="journal article" date="2019" name="MBio">
        <title>Virus Genomes from Deep Sea Sediments Expand the Ocean Megavirome and Support Independent Origins of Viral Gigantism.</title>
        <authorList>
            <person name="Backstrom D."/>
            <person name="Yutin N."/>
            <person name="Jorgensen S.L."/>
            <person name="Dharamshi J."/>
            <person name="Homa F."/>
            <person name="Zaremba-Niedwiedzka K."/>
            <person name="Spang A."/>
            <person name="Wolf Y.I."/>
            <person name="Koonin E.V."/>
            <person name="Ettema T.J."/>
        </authorList>
    </citation>
    <scope>NUCLEOTIDE SEQUENCE</scope>
</reference>
<dbReference type="EMBL" id="MK500519">
    <property type="protein sequence ID" value="QBK91274.1"/>
    <property type="molecule type" value="Genomic_DNA"/>
</dbReference>
<organism evidence="1">
    <name type="scientific">Pithovirus LCPAC202</name>
    <dbReference type="NCBI Taxonomy" id="2506592"/>
    <lineage>
        <taxon>Viruses</taxon>
        <taxon>Pithoviruses</taxon>
    </lineage>
</organism>
<sequence length="331" mass="38660">MKKTSQQSNYLSIKSNAFEEWRNFFNKVSDFSANSDKNIREKDDNNLDSIASSIIGNKTPEKKNKYHRKFMEKLIANSTTNFPLKEWKYVGGNSGRHSRWYQNLYPDCAFPSSKNSCICSHPIIENCYIQNNNTNLILVVGNCCIKRFLPLESQGRACPKCQEPHRNRNDPWCDSCRGGILTVGHHKGRSFRWILERKPYYGRFILGISPRGELARLANWLRENGLTIKKLTSQSTGRVRGKKVFVDTRKQNIRRIAPLPMKTKNSFRDKQMKQILEANSQKLNFGQYRQKTYKWVLDSDPKYCEWVSKVKLPGGWMANFQSWLQLSNRRN</sequence>
<name>A0A481Z5U7_9VIRU</name>
<gene>
    <name evidence="1" type="ORF">LCPAC202_02480</name>
</gene>
<evidence type="ECO:0000313" key="1">
    <source>
        <dbReference type="EMBL" id="QBK91274.1"/>
    </source>
</evidence>